<evidence type="ECO:0000313" key="2">
    <source>
        <dbReference type="EMBL" id="MFD2630130.1"/>
    </source>
</evidence>
<dbReference type="Proteomes" id="UP001597451">
    <property type="component" value="Unassembled WGS sequence"/>
</dbReference>
<organism evidence="2 3">
    <name type="scientific">Oceanobacillus kapialis</name>
    <dbReference type="NCBI Taxonomy" id="481353"/>
    <lineage>
        <taxon>Bacteria</taxon>
        <taxon>Bacillati</taxon>
        <taxon>Bacillota</taxon>
        <taxon>Bacilli</taxon>
        <taxon>Bacillales</taxon>
        <taxon>Bacillaceae</taxon>
        <taxon>Oceanobacillus</taxon>
    </lineage>
</organism>
<reference evidence="3" key="1">
    <citation type="journal article" date="2019" name="Int. J. Syst. Evol. Microbiol.">
        <title>The Global Catalogue of Microorganisms (GCM) 10K type strain sequencing project: providing services to taxonomists for standard genome sequencing and annotation.</title>
        <authorList>
            <consortium name="The Broad Institute Genomics Platform"/>
            <consortium name="The Broad Institute Genome Sequencing Center for Infectious Disease"/>
            <person name="Wu L."/>
            <person name="Ma J."/>
        </authorList>
    </citation>
    <scope>NUCLEOTIDE SEQUENCE [LARGE SCALE GENOMIC DNA]</scope>
    <source>
        <strain evidence="3">TISTR 1858</strain>
    </source>
</reference>
<keyword evidence="1" id="KW-0472">Membrane</keyword>
<keyword evidence="1" id="KW-1133">Transmembrane helix</keyword>
<name>A0ABW5Q3F3_9BACI</name>
<keyword evidence="1" id="KW-0812">Transmembrane</keyword>
<proteinExistence type="predicted"/>
<feature type="transmembrane region" description="Helical" evidence="1">
    <location>
        <begin position="46"/>
        <end position="70"/>
    </location>
</feature>
<dbReference type="EMBL" id="JBHUMX010000041">
    <property type="protein sequence ID" value="MFD2630130.1"/>
    <property type="molecule type" value="Genomic_DNA"/>
</dbReference>
<gene>
    <name evidence="2" type="ORF">ACFSUN_15190</name>
</gene>
<feature type="transmembrane region" description="Helical" evidence="1">
    <location>
        <begin position="9"/>
        <end position="26"/>
    </location>
</feature>
<keyword evidence="3" id="KW-1185">Reference proteome</keyword>
<comment type="caution">
    <text evidence="2">The sequence shown here is derived from an EMBL/GenBank/DDBJ whole genome shotgun (WGS) entry which is preliminary data.</text>
</comment>
<evidence type="ECO:0000256" key="1">
    <source>
        <dbReference type="SAM" id="Phobius"/>
    </source>
</evidence>
<protein>
    <submittedName>
        <fullName evidence="2">Uncharacterized protein</fullName>
    </submittedName>
</protein>
<sequence length="183" mass="20805">MKAMITSRILLVVGIIIILAGLYNAWDMARYDDYSGYGQSNGSIEWARFFMFAGSSMLYGFVLVGLAEIIRLLHKILLKEPVNQIHTITKTNDSESVVTAQEQANTVWELSREDEEKIYDLYSDKAILEIRPANMMGYCIVKVQDKSSPLNPEVKVVDVGGFKAKAVHDTDKRNAILEWYYQQ</sequence>
<evidence type="ECO:0000313" key="3">
    <source>
        <dbReference type="Proteomes" id="UP001597451"/>
    </source>
</evidence>
<dbReference type="RefSeq" id="WP_379563055.1">
    <property type="nucleotide sequence ID" value="NZ_JBHUMX010000041.1"/>
</dbReference>
<accession>A0ABW5Q3F3</accession>